<comment type="caution">
    <text evidence="3">The sequence shown here is derived from an EMBL/GenBank/DDBJ whole genome shotgun (WGS) entry which is preliminary data.</text>
</comment>
<dbReference type="InterPro" id="IPR036291">
    <property type="entry name" value="NAD(P)-bd_dom_sf"/>
</dbReference>
<accession>A0ABV7D8N2</accession>
<keyword evidence="4" id="KW-1185">Reference proteome</keyword>
<evidence type="ECO:0000313" key="4">
    <source>
        <dbReference type="Proteomes" id="UP001595444"/>
    </source>
</evidence>
<sequence>MPKQMKTLSQKLLKRRITQLQHIHIGTGALGLGLPVWLCSTLQFSVILANRSEQSRSYNRNLLIKNQKQYRVVPQGQHKQGDIVSISDLIFYDQEQDKFFDAIAHPNTYIITTALKEAVLKPSFVSLMCAALSHRLKRHIKKPLYIICCENIICSRQFRDAVQLQIGFPLPSYIQFLPCVVDRVCATPSVTLKPDGYSEVLVEVERYARWYIERPKLTSSKELQKNLTQSPVAKTAIQFTENIEWEKTRKLILINGPHLLIAINARAANYSRLDSYLKHDADAAYILEDLLQEASDALQCIEFERNATLTLSISTSDISQRFRENPDLVNRVLARFQNPKQLEAFLKDLYKKVSQWALTYQKEFNEAPNQTSRTLFLLTSLINYDRYNG</sequence>
<dbReference type="SUPFAM" id="SSF51735">
    <property type="entry name" value="NAD(P)-binding Rossmann-fold domains"/>
    <property type="match status" value="1"/>
</dbReference>
<reference evidence="4" key="1">
    <citation type="journal article" date="2019" name="Int. J. Syst. Evol. Microbiol.">
        <title>The Global Catalogue of Microorganisms (GCM) 10K type strain sequencing project: providing services to taxonomists for standard genome sequencing and annotation.</title>
        <authorList>
            <consortium name="The Broad Institute Genomics Platform"/>
            <consortium name="The Broad Institute Genome Sequencing Center for Infectious Disease"/>
            <person name="Wu L."/>
            <person name="Ma J."/>
        </authorList>
    </citation>
    <scope>NUCLEOTIDE SEQUENCE [LARGE SCALE GENOMIC DNA]</scope>
    <source>
        <strain evidence="4">KCTC 62164</strain>
    </source>
</reference>
<dbReference type="RefSeq" id="WP_194211515.1">
    <property type="nucleotide sequence ID" value="NZ_CP061205.1"/>
</dbReference>
<dbReference type="PANTHER" id="PTHR30524:SF0">
    <property type="entry name" value="ALTRONATE OXIDOREDUCTASE-RELATED"/>
    <property type="match status" value="1"/>
</dbReference>
<evidence type="ECO:0000256" key="1">
    <source>
        <dbReference type="ARBA" id="ARBA00023002"/>
    </source>
</evidence>
<keyword evidence="1" id="KW-0560">Oxidoreductase</keyword>
<evidence type="ECO:0000313" key="3">
    <source>
        <dbReference type="EMBL" id="MFC3053296.1"/>
    </source>
</evidence>
<dbReference type="Gene3D" id="3.40.50.720">
    <property type="entry name" value="NAD(P)-binding Rossmann-like Domain"/>
    <property type="match status" value="1"/>
</dbReference>
<organism evidence="3 4">
    <name type="scientific">Kordiimonas pumila</name>
    <dbReference type="NCBI Taxonomy" id="2161677"/>
    <lineage>
        <taxon>Bacteria</taxon>
        <taxon>Pseudomonadati</taxon>
        <taxon>Pseudomonadota</taxon>
        <taxon>Alphaproteobacteria</taxon>
        <taxon>Kordiimonadales</taxon>
        <taxon>Kordiimonadaceae</taxon>
        <taxon>Kordiimonas</taxon>
    </lineage>
</organism>
<gene>
    <name evidence="3" type="ORF">ACFOKA_15445</name>
</gene>
<dbReference type="Pfam" id="PF01232">
    <property type="entry name" value="Mannitol_dh"/>
    <property type="match status" value="1"/>
</dbReference>
<evidence type="ECO:0000259" key="2">
    <source>
        <dbReference type="Pfam" id="PF01232"/>
    </source>
</evidence>
<name>A0ABV7D8N2_9PROT</name>
<dbReference type="EMBL" id="JBHRSL010000025">
    <property type="protein sequence ID" value="MFC3053296.1"/>
    <property type="molecule type" value="Genomic_DNA"/>
</dbReference>
<protein>
    <recommendedName>
        <fullName evidence="2">Mannitol dehydrogenase N-terminal domain-containing protein</fullName>
    </recommendedName>
</protein>
<feature type="domain" description="Mannitol dehydrogenase N-terminal" evidence="2">
    <location>
        <begin position="23"/>
        <end position="219"/>
    </location>
</feature>
<dbReference type="PANTHER" id="PTHR30524">
    <property type="entry name" value="MANNITOL-1-PHOSPHATE 5-DEHYDROGENASE"/>
    <property type="match status" value="1"/>
</dbReference>
<proteinExistence type="predicted"/>
<dbReference type="Proteomes" id="UP001595444">
    <property type="component" value="Unassembled WGS sequence"/>
</dbReference>
<dbReference type="InterPro" id="IPR013131">
    <property type="entry name" value="Mannitol_DH_N"/>
</dbReference>